<protein>
    <submittedName>
        <fullName evidence="9">Sugar ABC transporter permease</fullName>
    </submittedName>
</protein>
<comment type="subcellular location">
    <subcellularLocation>
        <location evidence="1 7">Cell membrane</location>
        <topology evidence="1 7">Multi-pass membrane protein</topology>
    </subcellularLocation>
</comment>
<feature type="transmembrane region" description="Helical" evidence="7">
    <location>
        <begin position="49"/>
        <end position="70"/>
    </location>
</feature>
<dbReference type="CDD" id="cd06261">
    <property type="entry name" value="TM_PBP2"/>
    <property type="match status" value="1"/>
</dbReference>
<sequence>MGAKTKHIVTDVTADGTVVRINADGSVADGRKRKKRAMSRIPGDPSIRYWLYLIPGILLLLWIIVVPAVWNIYLSFTSYRGIKPPTWVGLKNWAKLMQDSTFWMSFRNSIWMIIAMVVIPILIGLVLSSLIFDVVQKKFGAKTASTMRAIYYFPQLIPIAVGSLVMGWIFRSDNGALNTLLADIGLGSLQHDWLGKPDTALIFLMLIMIWIQVGYPLVIFMSGLQRVDPELYEAASLDGANWWQRFKAITLPSIKPEIFVVALTCTIAALKVFAPVQMLTRGGPGTSTIVPSYYSYQQFFQSQQVGYGAAIATALTVVIIIVAILFTHAQERIAVDNEE</sequence>
<comment type="similarity">
    <text evidence="7">Belongs to the binding-protein-dependent transport system permease family.</text>
</comment>
<evidence type="ECO:0000256" key="6">
    <source>
        <dbReference type="ARBA" id="ARBA00023136"/>
    </source>
</evidence>
<evidence type="ECO:0000256" key="2">
    <source>
        <dbReference type="ARBA" id="ARBA00022448"/>
    </source>
</evidence>
<dbReference type="SUPFAM" id="SSF160964">
    <property type="entry name" value="MalF N-terminal region-like"/>
    <property type="match status" value="1"/>
</dbReference>
<dbReference type="GO" id="GO:0055085">
    <property type="term" value="P:transmembrane transport"/>
    <property type="evidence" value="ECO:0007669"/>
    <property type="project" value="InterPro"/>
</dbReference>
<keyword evidence="5 7" id="KW-1133">Transmembrane helix</keyword>
<feature type="transmembrane region" description="Helical" evidence="7">
    <location>
        <begin position="200"/>
        <end position="220"/>
    </location>
</feature>
<reference evidence="9 10" key="1">
    <citation type="submission" date="2019-09" db="EMBL/GenBank/DDBJ databases">
        <title>Phylogenetic characterization of a novel taxon of the genus Bifidobacterium: Bifidobacterium choloepi sp. nov.</title>
        <authorList>
            <person name="Modesto M."/>
            <person name="Satti M."/>
        </authorList>
    </citation>
    <scope>NUCLEOTIDE SEQUENCE [LARGE SCALE GENOMIC DNA]</scope>
    <source>
        <strain evidence="9 10">BRDM6</strain>
    </source>
</reference>
<feature type="transmembrane region" description="Helical" evidence="7">
    <location>
        <begin position="110"/>
        <end position="132"/>
    </location>
</feature>
<dbReference type="InterPro" id="IPR035906">
    <property type="entry name" value="MetI-like_sf"/>
</dbReference>
<dbReference type="InterPro" id="IPR051393">
    <property type="entry name" value="ABC_transporter_permease"/>
</dbReference>
<proteinExistence type="inferred from homology"/>
<dbReference type="SUPFAM" id="SSF161098">
    <property type="entry name" value="MetI-like"/>
    <property type="match status" value="1"/>
</dbReference>
<dbReference type="PANTHER" id="PTHR30193">
    <property type="entry name" value="ABC TRANSPORTER PERMEASE PROTEIN"/>
    <property type="match status" value="1"/>
</dbReference>
<dbReference type="Proteomes" id="UP000469292">
    <property type="component" value="Unassembled WGS sequence"/>
</dbReference>
<dbReference type="Pfam" id="PF00528">
    <property type="entry name" value="BPD_transp_1"/>
    <property type="match status" value="1"/>
</dbReference>
<keyword evidence="6 7" id="KW-0472">Membrane</keyword>
<evidence type="ECO:0000256" key="5">
    <source>
        <dbReference type="ARBA" id="ARBA00022989"/>
    </source>
</evidence>
<accession>A0A6I5NP95</accession>
<evidence type="ECO:0000256" key="1">
    <source>
        <dbReference type="ARBA" id="ARBA00004651"/>
    </source>
</evidence>
<gene>
    <name evidence="9" type="ORF">F6S87_07995</name>
</gene>
<evidence type="ECO:0000313" key="10">
    <source>
        <dbReference type="Proteomes" id="UP000469292"/>
    </source>
</evidence>
<dbReference type="PANTHER" id="PTHR30193:SF37">
    <property type="entry name" value="INNER MEMBRANE ABC TRANSPORTER PERMEASE PROTEIN YCJO"/>
    <property type="match status" value="1"/>
</dbReference>
<evidence type="ECO:0000259" key="8">
    <source>
        <dbReference type="PROSITE" id="PS50928"/>
    </source>
</evidence>
<dbReference type="GO" id="GO:0005886">
    <property type="term" value="C:plasma membrane"/>
    <property type="evidence" value="ECO:0007669"/>
    <property type="project" value="UniProtKB-SubCell"/>
</dbReference>
<keyword evidence="3" id="KW-1003">Cell membrane</keyword>
<organism evidence="9 10">
    <name type="scientific">Bifidobacterium choloepi</name>
    <dbReference type="NCBI Taxonomy" id="2614131"/>
    <lineage>
        <taxon>Bacteria</taxon>
        <taxon>Bacillati</taxon>
        <taxon>Actinomycetota</taxon>
        <taxon>Actinomycetes</taxon>
        <taxon>Bifidobacteriales</taxon>
        <taxon>Bifidobacteriaceae</taxon>
        <taxon>Bifidobacterium</taxon>
    </lineage>
</organism>
<name>A0A6I5NP95_9BIFI</name>
<evidence type="ECO:0000256" key="3">
    <source>
        <dbReference type="ARBA" id="ARBA00022475"/>
    </source>
</evidence>
<keyword evidence="10" id="KW-1185">Reference proteome</keyword>
<keyword evidence="2 7" id="KW-0813">Transport</keyword>
<feature type="transmembrane region" description="Helical" evidence="7">
    <location>
        <begin position="254"/>
        <end position="274"/>
    </location>
</feature>
<dbReference type="Gene3D" id="1.10.3720.10">
    <property type="entry name" value="MetI-like"/>
    <property type="match status" value="1"/>
</dbReference>
<evidence type="ECO:0000256" key="7">
    <source>
        <dbReference type="RuleBase" id="RU363032"/>
    </source>
</evidence>
<dbReference type="PROSITE" id="PS50928">
    <property type="entry name" value="ABC_TM1"/>
    <property type="match status" value="1"/>
</dbReference>
<dbReference type="InterPro" id="IPR000515">
    <property type="entry name" value="MetI-like"/>
</dbReference>
<evidence type="ECO:0000313" key="9">
    <source>
        <dbReference type="EMBL" id="NEG70532.1"/>
    </source>
</evidence>
<feature type="transmembrane region" description="Helical" evidence="7">
    <location>
        <begin position="152"/>
        <end position="170"/>
    </location>
</feature>
<feature type="domain" description="ABC transmembrane type-1" evidence="8">
    <location>
        <begin position="106"/>
        <end position="326"/>
    </location>
</feature>
<keyword evidence="4 7" id="KW-0812">Transmembrane</keyword>
<evidence type="ECO:0000256" key="4">
    <source>
        <dbReference type="ARBA" id="ARBA00022692"/>
    </source>
</evidence>
<feature type="transmembrane region" description="Helical" evidence="7">
    <location>
        <begin position="305"/>
        <end position="326"/>
    </location>
</feature>
<dbReference type="EMBL" id="VYSG01000004">
    <property type="protein sequence ID" value="NEG70532.1"/>
    <property type="molecule type" value="Genomic_DNA"/>
</dbReference>
<comment type="caution">
    <text evidence="9">The sequence shown here is derived from an EMBL/GenBank/DDBJ whole genome shotgun (WGS) entry which is preliminary data.</text>
</comment>
<dbReference type="AlphaFoldDB" id="A0A6I5NP95"/>